<evidence type="ECO:0000313" key="3">
    <source>
        <dbReference type="Proteomes" id="UP000181909"/>
    </source>
</evidence>
<feature type="compositionally biased region" description="Basic residues" evidence="1">
    <location>
        <begin position="51"/>
        <end position="75"/>
    </location>
</feature>
<organism evidence="2 3">
    <name type="scientific">Streptomyces atratus</name>
    <dbReference type="NCBI Taxonomy" id="1893"/>
    <lineage>
        <taxon>Bacteria</taxon>
        <taxon>Bacillati</taxon>
        <taxon>Actinomycetota</taxon>
        <taxon>Actinomycetes</taxon>
        <taxon>Kitasatosporales</taxon>
        <taxon>Streptomycetaceae</taxon>
        <taxon>Streptomyces</taxon>
    </lineage>
</organism>
<dbReference type="EMBL" id="FPJO01000006">
    <property type="protein sequence ID" value="SFX78488.1"/>
    <property type="molecule type" value="Genomic_DNA"/>
</dbReference>
<feature type="region of interest" description="Disordered" evidence="1">
    <location>
        <begin position="24"/>
        <end position="90"/>
    </location>
</feature>
<dbReference type="Proteomes" id="UP000181909">
    <property type="component" value="Unassembled WGS sequence"/>
</dbReference>
<dbReference type="AlphaFoldDB" id="A0A1K1ZWM5"/>
<sequence length="230" mass="24590">MAAFARTAPLKPCTQRCVPPATAILVPQPDGHATSTTGHERAPRGASSAQRARRHRAVSHPRSPPRRRRSAKTGRRPGGGPDTATGDGMSLQARWQRQDGAAPARRVPAVQESGEGAALRFLAGDLPGEDVAVGVRGDGGEDQALQFDRFQRFHLPLHGAGGVEAVAAGEGRRCDRFEAIVRQTTRGLPEPATRRVAVPLRAERGGWTPLREANLITLWRPQRGCPQPGG</sequence>
<dbReference type="STRING" id="1893.SAMN02787144_1006140"/>
<proteinExistence type="predicted"/>
<gene>
    <name evidence="2" type="ORF">SAMN02787144_1006140</name>
</gene>
<name>A0A1K1ZWM5_STRAR</name>
<accession>A0A1K1ZWM5</accession>
<evidence type="ECO:0000256" key="1">
    <source>
        <dbReference type="SAM" id="MobiDB-lite"/>
    </source>
</evidence>
<protein>
    <submittedName>
        <fullName evidence="2">Uncharacterized protein</fullName>
    </submittedName>
</protein>
<evidence type="ECO:0000313" key="2">
    <source>
        <dbReference type="EMBL" id="SFX78488.1"/>
    </source>
</evidence>
<reference evidence="2 3" key="1">
    <citation type="submission" date="2016-11" db="EMBL/GenBank/DDBJ databases">
        <authorList>
            <person name="Jaros S."/>
            <person name="Januszkiewicz K."/>
            <person name="Wedrychowicz H."/>
        </authorList>
    </citation>
    <scope>NUCLEOTIDE SEQUENCE [LARGE SCALE GENOMIC DNA]</scope>
    <source>
        <strain evidence="2 3">OK807</strain>
    </source>
</reference>